<dbReference type="InterPro" id="IPR051342">
    <property type="entry name" value="PDZ_scaffold"/>
</dbReference>
<dbReference type="OrthoDB" id="5984416at2759"/>
<accession>A0A7M5XDH9</accession>
<evidence type="ECO:0000313" key="3">
    <source>
        <dbReference type="EnsemblMetazoa" id="CLYHEMP021771.2"/>
    </source>
</evidence>
<name>A0A7M5XDH9_9CNID</name>
<feature type="compositionally biased region" description="Polar residues" evidence="1">
    <location>
        <begin position="282"/>
        <end position="302"/>
    </location>
</feature>
<feature type="domain" description="PDZ" evidence="2">
    <location>
        <begin position="18"/>
        <end position="103"/>
    </location>
</feature>
<dbReference type="SUPFAM" id="SSF50156">
    <property type="entry name" value="PDZ domain-like"/>
    <property type="match status" value="2"/>
</dbReference>
<evidence type="ECO:0000256" key="1">
    <source>
        <dbReference type="SAM" id="MobiDB-lite"/>
    </source>
</evidence>
<protein>
    <recommendedName>
        <fullName evidence="2">PDZ domain-containing protein</fullName>
    </recommendedName>
</protein>
<evidence type="ECO:0000313" key="4">
    <source>
        <dbReference type="Proteomes" id="UP000594262"/>
    </source>
</evidence>
<dbReference type="AlphaFoldDB" id="A0A7M5XDH9"/>
<dbReference type="Pfam" id="PF00595">
    <property type="entry name" value="PDZ"/>
    <property type="match status" value="2"/>
</dbReference>
<dbReference type="InterPro" id="IPR036034">
    <property type="entry name" value="PDZ_sf"/>
</dbReference>
<dbReference type="Gene3D" id="2.30.42.10">
    <property type="match status" value="2"/>
</dbReference>
<dbReference type="EnsemblMetazoa" id="CLYHEMT021771.2">
    <property type="protein sequence ID" value="CLYHEMP021771.2"/>
    <property type="gene ID" value="CLYHEMG021771"/>
</dbReference>
<keyword evidence="4" id="KW-1185">Reference proteome</keyword>
<dbReference type="PROSITE" id="PS50106">
    <property type="entry name" value="PDZ"/>
    <property type="match status" value="2"/>
</dbReference>
<organism evidence="3 4">
    <name type="scientific">Clytia hemisphaerica</name>
    <dbReference type="NCBI Taxonomy" id="252671"/>
    <lineage>
        <taxon>Eukaryota</taxon>
        <taxon>Metazoa</taxon>
        <taxon>Cnidaria</taxon>
        <taxon>Hydrozoa</taxon>
        <taxon>Hydroidolina</taxon>
        <taxon>Leptothecata</taxon>
        <taxon>Obeliida</taxon>
        <taxon>Clytiidae</taxon>
        <taxon>Clytia</taxon>
    </lineage>
</organism>
<dbReference type="PANTHER" id="PTHR19964:SF92">
    <property type="entry name" value="PATJ HOMOLOG"/>
    <property type="match status" value="1"/>
</dbReference>
<proteinExistence type="predicted"/>
<dbReference type="SMART" id="SM00228">
    <property type="entry name" value="PDZ"/>
    <property type="match status" value="2"/>
</dbReference>
<feature type="region of interest" description="Disordered" evidence="1">
    <location>
        <begin position="277"/>
        <end position="302"/>
    </location>
</feature>
<feature type="compositionally biased region" description="Polar residues" evidence="1">
    <location>
        <begin position="120"/>
        <end position="137"/>
    </location>
</feature>
<dbReference type="EnsemblMetazoa" id="CLYHEMT021771.1">
    <property type="protein sequence ID" value="CLYHEMP021771.1"/>
    <property type="gene ID" value="CLYHEMG021771"/>
</dbReference>
<evidence type="ECO:0000259" key="2">
    <source>
        <dbReference type="PROSITE" id="PS50106"/>
    </source>
</evidence>
<dbReference type="Proteomes" id="UP000594262">
    <property type="component" value="Unplaced"/>
</dbReference>
<sequence>MEPKEESEKEETVEKMLEVHLTGCSKGLGMKIIGGLDPNGNYTGIFVKQILPDGCIDKDGQINLGDMICEVNNYDLRHCSQADAISYLRVAAQSGEVRLLVDNTQQAQELFLALFENRRPSQPTTKPNNLTDPSQETGNDKKSLLNIHSPSFDSGLYGSSFNSHDVTHHDVINNDPVKTVFILHETSLGISLGGGTDKQDGPNIFISDIVSGSDVFNEGSLRTGDVIMSINGESFVGLTNEQAKSSLSRMKLRKDLRSFQIAYVEKEQIHLIKEQITPRRNLPSTSTPQQAISTNEAFQSTPRKQNDSLLNELYDVMADIQESESDWNSQKMSPQELKNGEDDVFVKHIPPQRTISHYLQQDVPSSQDEVARKKAKRPSETLSLEAHTTIKLEKLEGALQHLGLSPNQTQRKEIRKRLQSDADGSVTYGDFVRIAREVLHLNNGLKDRTQSLKNKSLTFQKSIMVRDFYIVLSNCILEIHPYSARLNSGDRVCILYFQFRFTVFRS</sequence>
<dbReference type="InterPro" id="IPR001478">
    <property type="entry name" value="PDZ"/>
</dbReference>
<dbReference type="PANTHER" id="PTHR19964">
    <property type="entry name" value="MULTIPLE PDZ DOMAIN PROTEIN"/>
    <property type="match status" value="1"/>
</dbReference>
<feature type="domain" description="PDZ" evidence="2">
    <location>
        <begin position="188"/>
        <end position="247"/>
    </location>
</feature>
<feature type="region of interest" description="Disordered" evidence="1">
    <location>
        <begin position="116"/>
        <end position="142"/>
    </location>
</feature>
<reference evidence="3" key="1">
    <citation type="submission" date="2021-01" db="UniProtKB">
        <authorList>
            <consortium name="EnsemblMetazoa"/>
        </authorList>
    </citation>
    <scope>IDENTIFICATION</scope>
</reference>